<dbReference type="InterPro" id="IPR027268">
    <property type="entry name" value="Peptidase_M4/M1_CTD_sf"/>
</dbReference>
<evidence type="ECO:0000259" key="9">
    <source>
        <dbReference type="Pfam" id="PF25577"/>
    </source>
</evidence>
<comment type="similarity">
    <text evidence="2">Belongs to the TAF2 family.</text>
</comment>
<evidence type="ECO:0000256" key="4">
    <source>
        <dbReference type="ARBA" id="ARBA00023015"/>
    </source>
</evidence>
<dbReference type="SUPFAM" id="SSF63737">
    <property type="entry name" value="Leukotriene A4 hydrolase N-terminal domain"/>
    <property type="match status" value="2"/>
</dbReference>
<dbReference type="InterPro" id="IPR016024">
    <property type="entry name" value="ARM-type_fold"/>
</dbReference>
<dbReference type="PANTHER" id="PTHR15137">
    <property type="entry name" value="TRANSCRIPTION INITIATION FACTOR TFIID"/>
    <property type="match status" value="1"/>
</dbReference>
<evidence type="ECO:0000256" key="2">
    <source>
        <dbReference type="ARBA" id="ARBA00010937"/>
    </source>
</evidence>
<keyword evidence="11" id="KW-1185">Reference proteome</keyword>
<evidence type="ECO:0000256" key="5">
    <source>
        <dbReference type="ARBA" id="ARBA00023163"/>
    </source>
</evidence>
<sequence>MEDEVLPPSPSSAPFDEDVPMTTSNEQVFGMTSSSSSGFTTLNNLYASSSLPSLFNSQQFSNVPSSSVFGDHVLPGSSSLSSSTLMNPATTSMQQEQPSSFNGVTSGLIPPTTTTPFVKREMTTDSTMNDSKASQPVLQKSVEMSKPNDHSSSSGSSSGSSTHVNNVSVKFNLPSLATTPNESTHPTSTGITSHATSANSAQPFSQPSSLDGSKKKKKKKEKSSTGEPRFPFKVLYQKLVLDVDLYQQALVGYTDIRFTPLHNNITQISLHCLQVNVTGVHAISVNKQKPSVNSVSLATSVGTNPSLASTVGQSHSQEFSQESFIDQVSVSQIETHPTKNLDQILREFALQYELENEGTLTIKFKVPLLKKTTTTIRVYFDLKNPTSGVYFVKSTSHVTTLRDELNHSMMMDERENQEFDENGKTSSKLSSFSYPHMYTQSQLSGARSWFPCVDLLSSYHHFDFEITSHADCMIICSGELIRQVENYSGTLKTSYFKTHSIISPSSVCVAVGPFNISYSTLTLNSNTTTTTTSSINSSDGMMTGTMTGIAGGQPLYGSSNNNGSRPSSYELTLNAFYLPNYSLESIRHTLGFIKRAFLFLEEYLDFKFRDLFNSTTFNVVFIENAYTEHSSFACMCLVDANRMILEPNIIDQVQENRIKFTKLVAEQFFGNFIHPKSFSDYWLIDGIAGYLSWQFYENEFGQNAKRFKMMQSGKELLEMEKHTISLYNESVGAIPQHAQHVHDYISKKAPLVMYMIDRQVSTSHMRELLNKMLISAHLDQHSKRFSDRLLSTNSFLKTCEKKYAVDLKSFASYWIYGTGVPQFAISFKYDDMRSCVDLKVKQILPYPECPPFKGKVTFRILESEGAPNDFLVDLDREENQFEFHINSKPVKKHHRKITGGTASEAVRIKIPLKWIRFDPEQDWIKVLSFSQTQEMWIHQLNDVKDVVAQYEAIKALTFFSDTEPVIDILRSIIRDSSYFYQIRVCAVHALSKIPQPIEKKMALDVLIEYFKNQFYATSGASGASGAGTSGGAGVGMSGGVGVGAGATSGGTSGGGDVSGATSANGPMMMMMTTLGDLTLTLPNHANTASTTTSTNTSTTTTMASSTTPHGGLGSTTTTSGGSTLNHPTHPNPNNNNTTLPSFLKPNNFRNFAEYFMKKEIPLALTNFKDEKVNNETFPEVILLLLDLIKYNDDSENPFSGSFYLASLIKALSLVNTSNQKFKEKIEKIFYKYLVIDSDLIPSYHYIKTVSSLQALSVLQSSGKSDVQLDLFYRYLNFRESEQVRFAAWECLLNILDSVSMGVSVMNMSDWSGGGGGGSTTMNHSSMNGHSCEEFSLSTCAKRV</sequence>
<dbReference type="GO" id="GO:0006367">
    <property type="term" value="P:transcription initiation at RNA polymerase II promoter"/>
    <property type="evidence" value="ECO:0007669"/>
    <property type="project" value="TreeGrafter"/>
</dbReference>
<feature type="compositionally biased region" description="Low complexity" evidence="7">
    <location>
        <begin position="151"/>
        <end position="161"/>
    </location>
</feature>
<dbReference type="Gene3D" id="1.10.390.10">
    <property type="entry name" value="Neutral Protease Domain 2"/>
    <property type="match status" value="1"/>
</dbReference>
<organism evidence="10 11">
    <name type="scientific">Naegleria lovaniensis</name>
    <name type="common">Amoeba</name>
    <dbReference type="NCBI Taxonomy" id="51637"/>
    <lineage>
        <taxon>Eukaryota</taxon>
        <taxon>Discoba</taxon>
        <taxon>Heterolobosea</taxon>
        <taxon>Tetramitia</taxon>
        <taxon>Eutetramitia</taxon>
        <taxon>Vahlkampfiidae</taxon>
        <taxon>Naegleria</taxon>
    </lineage>
</organism>
<evidence type="ECO:0000313" key="11">
    <source>
        <dbReference type="Proteomes" id="UP000816034"/>
    </source>
</evidence>
<feature type="region of interest" description="Disordered" evidence="7">
    <location>
        <begin position="77"/>
        <end position="227"/>
    </location>
</feature>
<dbReference type="InterPro" id="IPR042097">
    <property type="entry name" value="Aminopeptidase_N-like_N_sf"/>
</dbReference>
<dbReference type="GO" id="GO:0005669">
    <property type="term" value="C:transcription factor TFIID complex"/>
    <property type="evidence" value="ECO:0007669"/>
    <property type="project" value="InterPro"/>
</dbReference>
<dbReference type="SUPFAM" id="SSF55486">
    <property type="entry name" value="Metalloproteases ('zincins'), catalytic domain"/>
    <property type="match status" value="1"/>
</dbReference>
<evidence type="ECO:0000256" key="7">
    <source>
        <dbReference type="SAM" id="MobiDB-lite"/>
    </source>
</evidence>
<evidence type="ECO:0000256" key="3">
    <source>
        <dbReference type="ARBA" id="ARBA00017363"/>
    </source>
</evidence>
<evidence type="ECO:0000313" key="10">
    <source>
        <dbReference type="EMBL" id="KAG2378274.1"/>
    </source>
</evidence>
<evidence type="ECO:0000256" key="1">
    <source>
        <dbReference type="ARBA" id="ARBA00004123"/>
    </source>
</evidence>
<feature type="compositionally biased region" description="Polar residues" evidence="7">
    <location>
        <begin position="124"/>
        <end position="138"/>
    </location>
</feature>
<dbReference type="EMBL" id="PYSW02000034">
    <property type="protein sequence ID" value="KAG2378274.1"/>
    <property type="molecule type" value="Genomic_DNA"/>
</dbReference>
<evidence type="ECO:0000259" key="8">
    <source>
        <dbReference type="Pfam" id="PF25316"/>
    </source>
</evidence>
<comment type="subcellular location">
    <subcellularLocation>
        <location evidence="1">Nucleus</location>
    </subcellularLocation>
</comment>
<feature type="domain" description="Transcription initiation factor TFIID subunit 2 Ig-like" evidence="8">
    <location>
        <begin position="819"/>
        <end position="931"/>
    </location>
</feature>
<feature type="region of interest" description="Disordered" evidence="7">
    <location>
        <begin position="1"/>
        <end position="23"/>
    </location>
</feature>
<feature type="domain" description="Transcription initiation factor TFIID subunit 2 TPR repeats" evidence="9">
    <location>
        <begin position="1138"/>
        <end position="1296"/>
    </location>
</feature>
<dbReference type="GO" id="GO:0016251">
    <property type="term" value="F:RNA polymerase II general transcription initiation factor activity"/>
    <property type="evidence" value="ECO:0007669"/>
    <property type="project" value="TreeGrafter"/>
</dbReference>
<feature type="compositionally biased region" description="Polar residues" evidence="7">
    <location>
        <begin position="84"/>
        <end position="116"/>
    </location>
</feature>
<feature type="domain" description="Transcription initiation factor TFIID subunit 2 TPR repeats" evidence="9">
    <location>
        <begin position="935"/>
        <end position="1017"/>
    </location>
</feature>
<accession>A0AA88GIV2</accession>
<name>A0AA88GIV2_NAELO</name>
<dbReference type="PANTHER" id="PTHR15137:SF9">
    <property type="entry name" value="TRANSCRIPTION INITIATION FACTOR TFIID SUBUNIT 2"/>
    <property type="match status" value="1"/>
</dbReference>
<keyword evidence="4" id="KW-0805">Transcription regulation</keyword>
<reference evidence="10 11" key="1">
    <citation type="journal article" date="2018" name="BMC Genomics">
        <title>The genome of Naegleria lovaniensis, the basis for a comparative approach to unravel pathogenicity factors of the human pathogenic amoeba N. fowleri.</title>
        <authorList>
            <person name="Liechti N."/>
            <person name="Schurch N."/>
            <person name="Bruggmann R."/>
            <person name="Wittwer M."/>
        </authorList>
    </citation>
    <scope>NUCLEOTIDE SEQUENCE [LARGE SCALE GENOMIC DNA]</scope>
    <source>
        <strain evidence="10 11">ATCC 30569</strain>
    </source>
</reference>
<dbReference type="RefSeq" id="XP_044545536.1">
    <property type="nucleotide sequence ID" value="XM_044698491.1"/>
</dbReference>
<comment type="caution">
    <text evidence="10">The sequence shown here is derived from an EMBL/GenBank/DDBJ whole genome shotgun (WGS) entry which is preliminary data.</text>
</comment>
<dbReference type="InterPro" id="IPR057991">
    <property type="entry name" value="TPR_TAF2_C"/>
</dbReference>
<dbReference type="InterPro" id="IPR057345">
    <property type="entry name" value="Ig-like_TAF2"/>
</dbReference>
<dbReference type="SUPFAM" id="SSF48371">
    <property type="entry name" value="ARM repeat"/>
    <property type="match status" value="1"/>
</dbReference>
<dbReference type="Pfam" id="PF25316">
    <property type="entry name" value="TAF2_3rd"/>
    <property type="match status" value="1"/>
</dbReference>
<protein>
    <recommendedName>
        <fullName evidence="3">Transcription initiation factor TFIID subunit 2</fullName>
    </recommendedName>
</protein>
<dbReference type="GeneID" id="68100871"/>
<dbReference type="Gene3D" id="2.60.40.1730">
    <property type="entry name" value="tricorn interacting facor f3 domain"/>
    <property type="match status" value="1"/>
</dbReference>
<feature type="compositionally biased region" description="Polar residues" evidence="7">
    <location>
        <begin position="162"/>
        <end position="211"/>
    </location>
</feature>
<proteinExistence type="inferred from homology"/>
<gene>
    <name evidence="10" type="ORF">C9374_008417</name>
</gene>
<dbReference type="GO" id="GO:0000976">
    <property type="term" value="F:transcription cis-regulatory region binding"/>
    <property type="evidence" value="ECO:0007669"/>
    <property type="project" value="TreeGrafter"/>
</dbReference>
<keyword evidence="6" id="KW-0539">Nucleus</keyword>
<evidence type="ECO:0000256" key="6">
    <source>
        <dbReference type="ARBA" id="ARBA00023242"/>
    </source>
</evidence>
<keyword evidence="5" id="KW-0804">Transcription</keyword>
<feature type="region of interest" description="Disordered" evidence="7">
    <location>
        <begin position="1082"/>
        <end position="1142"/>
    </location>
</feature>
<dbReference type="Proteomes" id="UP000816034">
    <property type="component" value="Unassembled WGS sequence"/>
</dbReference>
<dbReference type="InterPro" id="IPR037813">
    <property type="entry name" value="TAF2"/>
</dbReference>
<feature type="compositionally biased region" description="Low complexity" evidence="7">
    <location>
        <begin position="1082"/>
        <end position="1140"/>
    </location>
</feature>
<dbReference type="Pfam" id="PF25577">
    <property type="entry name" value="TPR_TAF2_C"/>
    <property type="match status" value="2"/>
</dbReference>
<dbReference type="GO" id="GO:0003682">
    <property type="term" value="F:chromatin binding"/>
    <property type="evidence" value="ECO:0007669"/>
    <property type="project" value="TreeGrafter"/>
</dbReference>